<comment type="subcellular location">
    <subcellularLocation>
        <location evidence="1">Cell inner membrane</location>
        <topology evidence="1">Single-pass membrane protein</topology>
        <orientation evidence="1">Periplasmic side</orientation>
    </subcellularLocation>
</comment>
<comment type="caution">
    <text evidence="11">The sequence shown here is derived from an EMBL/GenBank/DDBJ whole genome shotgun (WGS) entry which is preliminary data.</text>
</comment>
<dbReference type="Pfam" id="PF03544">
    <property type="entry name" value="TonB_C"/>
    <property type="match status" value="1"/>
</dbReference>
<keyword evidence="3" id="KW-0813">Transport</keyword>
<keyword evidence="6" id="KW-0812">Transmembrane</keyword>
<keyword evidence="7" id="KW-0653">Protein transport</keyword>
<dbReference type="Gene3D" id="3.30.1150.10">
    <property type="match status" value="1"/>
</dbReference>
<dbReference type="RefSeq" id="WP_096895989.1">
    <property type="nucleotide sequence ID" value="NZ_BAOS01000035.1"/>
</dbReference>
<evidence type="ECO:0000256" key="6">
    <source>
        <dbReference type="ARBA" id="ARBA00022692"/>
    </source>
</evidence>
<dbReference type="AlphaFoldDB" id="A0A286U3A7"/>
<name>A0A286U3A7_9BACT</name>
<proteinExistence type="inferred from homology"/>
<evidence type="ECO:0000313" key="11">
    <source>
        <dbReference type="EMBL" id="GAX62605.1"/>
    </source>
</evidence>
<evidence type="ECO:0000256" key="7">
    <source>
        <dbReference type="ARBA" id="ARBA00022927"/>
    </source>
</evidence>
<evidence type="ECO:0000259" key="10">
    <source>
        <dbReference type="PROSITE" id="PS52015"/>
    </source>
</evidence>
<keyword evidence="5" id="KW-0997">Cell inner membrane</keyword>
<dbReference type="PANTHER" id="PTHR33446">
    <property type="entry name" value="PROTEIN TONB-RELATED"/>
    <property type="match status" value="1"/>
</dbReference>
<evidence type="ECO:0000256" key="9">
    <source>
        <dbReference type="ARBA" id="ARBA00023136"/>
    </source>
</evidence>
<dbReference type="InterPro" id="IPR006260">
    <property type="entry name" value="TonB/TolA_C"/>
</dbReference>
<dbReference type="GO" id="GO:0055085">
    <property type="term" value="P:transmembrane transport"/>
    <property type="evidence" value="ECO:0007669"/>
    <property type="project" value="InterPro"/>
</dbReference>
<dbReference type="InterPro" id="IPR037682">
    <property type="entry name" value="TonB_C"/>
</dbReference>
<dbReference type="OrthoDB" id="9792439at2"/>
<keyword evidence="4" id="KW-1003">Cell membrane</keyword>
<dbReference type="GO" id="GO:0005886">
    <property type="term" value="C:plasma membrane"/>
    <property type="evidence" value="ECO:0007669"/>
    <property type="project" value="UniProtKB-SubCell"/>
</dbReference>
<feature type="domain" description="TonB C-terminal" evidence="10">
    <location>
        <begin position="28"/>
        <end position="121"/>
    </location>
</feature>
<sequence length="121" mass="13165">MAVDKQIHQKKVSTPNSKEIMADVKAKGVTQGAMVKNVFKPSYPSSCKRQGHEGATVLEVTILSKGKRGEINILKSAGCASLDKAAIKALKKAKYIPARRLGVPFTTAKKIAFSFKLEDYQ</sequence>
<protein>
    <submittedName>
        <fullName evidence="11">Periplasmic protein TonB</fullName>
    </submittedName>
</protein>
<reference evidence="12" key="1">
    <citation type="journal article" date="2017" name="Environ. Microbiol. Rep.">
        <title>Genetic Diversity of Marine Anaerobic Ammonium-Oxidizing Bacteria as Revealed by Genomic and Proteomic Analyses of 'Candidatus Scalindua japonica'.</title>
        <authorList>
            <person name="Oshiki M."/>
            <person name="Mizuto K."/>
            <person name="Kimura Z."/>
            <person name="Kindaichi T."/>
            <person name="Satoh H."/>
            <person name="Okabe S."/>
        </authorList>
    </citation>
    <scope>NUCLEOTIDE SEQUENCE [LARGE SCALE GENOMIC DNA]</scope>
    <source>
        <strain evidence="12">husup-a2</strain>
    </source>
</reference>
<organism evidence="11 12">
    <name type="scientific">Candidatus Scalindua japonica</name>
    <dbReference type="NCBI Taxonomy" id="1284222"/>
    <lineage>
        <taxon>Bacteria</taxon>
        <taxon>Pseudomonadati</taxon>
        <taxon>Planctomycetota</taxon>
        <taxon>Candidatus Brocadiia</taxon>
        <taxon>Candidatus Brocadiales</taxon>
        <taxon>Candidatus Scalinduaceae</taxon>
        <taxon>Candidatus Scalindua</taxon>
    </lineage>
</organism>
<gene>
    <name evidence="11" type="ORF">SCALIN_C35_0044</name>
</gene>
<dbReference type="NCBIfam" id="TIGR01352">
    <property type="entry name" value="tonB_Cterm"/>
    <property type="match status" value="1"/>
</dbReference>
<accession>A0A286U3A7</accession>
<dbReference type="EMBL" id="BAOS01000035">
    <property type="protein sequence ID" value="GAX62605.1"/>
    <property type="molecule type" value="Genomic_DNA"/>
</dbReference>
<evidence type="ECO:0000256" key="3">
    <source>
        <dbReference type="ARBA" id="ARBA00022448"/>
    </source>
</evidence>
<evidence type="ECO:0000256" key="4">
    <source>
        <dbReference type="ARBA" id="ARBA00022475"/>
    </source>
</evidence>
<evidence type="ECO:0000256" key="5">
    <source>
        <dbReference type="ARBA" id="ARBA00022519"/>
    </source>
</evidence>
<keyword evidence="12" id="KW-1185">Reference proteome</keyword>
<evidence type="ECO:0000256" key="1">
    <source>
        <dbReference type="ARBA" id="ARBA00004383"/>
    </source>
</evidence>
<dbReference type="SUPFAM" id="SSF74653">
    <property type="entry name" value="TolA/TonB C-terminal domain"/>
    <property type="match status" value="1"/>
</dbReference>
<comment type="similarity">
    <text evidence="2">Belongs to the TonB family.</text>
</comment>
<dbReference type="InterPro" id="IPR051045">
    <property type="entry name" value="TonB-dependent_transducer"/>
</dbReference>
<dbReference type="Proteomes" id="UP000218542">
    <property type="component" value="Unassembled WGS sequence"/>
</dbReference>
<evidence type="ECO:0000313" key="12">
    <source>
        <dbReference type="Proteomes" id="UP000218542"/>
    </source>
</evidence>
<keyword evidence="8" id="KW-1133">Transmembrane helix</keyword>
<dbReference type="PROSITE" id="PS52015">
    <property type="entry name" value="TONB_CTD"/>
    <property type="match status" value="1"/>
</dbReference>
<evidence type="ECO:0000256" key="2">
    <source>
        <dbReference type="ARBA" id="ARBA00006555"/>
    </source>
</evidence>
<dbReference type="PANTHER" id="PTHR33446:SF2">
    <property type="entry name" value="PROTEIN TONB"/>
    <property type="match status" value="1"/>
</dbReference>
<evidence type="ECO:0000256" key="8">
    <source>
        <dbReference type="ARBA" id="ARBA00022989"/>
    </source>
</evidence>
<dbReference type="GO" id="GO:0015031">
    <property type="term" value="P:protein transport"/>
    <property type="evidence" value="ECO:0007669"/>
    <property type="project" value="UniProtKB-KW"/>
</dbReference>
<keyword evidence="9" id="KW-0472">Membrane</keyword>